<dbReference type="Proteomes" id="UP000011944">
    <property type="component" value="Unassembled WGS sequence"/>
</dbReference>
<accession>M1ZVX5</accession>
<organism evidence="1 2">
    <name type="scientific">Clostridium botulinum CFSAN001627</name>
    <dbReference type="NCBI Taxonomy" id="1232189"/>
    <lineage>
        <taxon>Bacteria</taxon>
        <taxon>Bacillati</taxon>
        <taxon>Bacillota</taxon>
        <taxon>Clostridia</taxon>
        <taxon>Eubacteriales</taxon>
        <taxon>Clostridiaceae</taxon>
        <taxon>Clostridium</taxon>
    </lineage>
</organism>
<proteinExistence type="predicted"/>
<dbReference type="AlphaFoldDB" id="M1ZVX5"/>
<sequence length="41" mass="4717">MEKEILFEVKTKEPIPKRNIGFCYLKSVSLSLAAKTFLETL</sequence>
<reference evidence="1 2" key="1">
    <citation type="submission" date="2012-10" db="EMBL/GenBank/DDBJ databases">
        <authorList>
            <person name="Strain E.A."/>
            <person name="Brown E."/>
            <person name="Allard M.W."/>
            <person name="Gonzalez-Escalona N."/>
            <person name="Timme R."/>
        </authorList>
    </citation>
    <scope>NUCLEOTIDE SEQUENCE [LARGE SCALE GENOMIC DNA]</scope>
    <source>
        <strain evidence="1 2">CFSAN001627</strain>
    </source>
</reference>
<gene>
    <name evidence="1" type="ORF">CFSAN001627_16563</name>
</gene>
<comment type="caution">
    <text evidence="1">The sequence shown here is derived from an EMBL/GenBank/DDBJ whole genome shotgun (WGS) entry which is preliminary data.</text>
</comment>
<evidence type="ECO:0000313" key="2">
    <source>
        <dbReference type="Proteomes" id="UP000011944"/>
    </source>
</evidence>
<dbReference type="PATRIC" id="fig|1232189.3.peg.2602"/>
<dbReference type="EMBL" id="AMXI01001012">
    <property type="protein sequence ID" value="EKN40900.1"/>
    <property type="molecule type" value="Genomic_DNA"/>
</dbReference>
<evidence type="ECO:0000313" key="1">
    <source>
        <dbReference type="EMBL" id="EKN40900.1"/>
    </source>
</evidence>
<reference evidence="1 2" key="2">
    <citation type="submission" date="2013-03" db="EMBL/GenBank/DDBJ databases">
        <title>Diversity in Clostridium botulinum.</title>
        <authorList>
            <person name="Timme R.E."/>
            <person name="Allard M."/>
            <person name="Luo Y."/>
            <person name="Strain E."/>
            <person name="Gonzalez-Escalona N."/>
            <person name="Brown E."/>
        </authorList>
    </citation>
    <scope>NUCLEOTIDE SEQUENCE [LARGE SCALE GENOMIC DNA]</scope>
    <source>
        <strain evidence="1 2">CFSAN001627</strain>
    </source>
</reference>
<protein>
    <submittedName>
        <fullName evidence="1">LysR family transcriptional regulator</fullName>
    </submittedName>
</protein>
<name>M1ZVX5_CLOBO</name>